<dbReference type="GO" id="GO:0071011">
    <property type="term" value="C:precatalytic spliceosome"/>
    <property type="evidence" value="ECO:0007669"/>
    <property type="project" value="TreeGrafter"/>
</dbReference>
<evidence type="ECO:0000313" key="8">
    <source>
        <dbReference type="Proteomes" id="UP000663828"/>
    </source>
</evidence>
<dbReference type="InterPro" id="IPR041367">
    <property type="entry name" value="Znf-CCCH_4"/>
</dbReference>
<feature type="compositionally biased region" description="Basic and acidic residues" evidence="5">
    <location>
        <begin position="364"/>
        <end position="403"/>
    </location>
</feature>
<feature type="compositionally biased region" description="Polar residues" evidence="5">
    <location>
        <begin position="140"/>
        <end position="153"/>
    </location>
</feature>
<dbReference type="Gene3D" id="4.10.1000.10">
    <property type="entry name" value="Zinc finger, CCCH-type"/>
    <property type="match status" value="1"/>
</dbReference>
<sequence>MDTENINNEQNESTSKETLPSKMRMKERSRSQATPHETDINDPENLDYEDVDDNHQNKQSNHTMEISNDENKSHTDIQNHENNEEMASVQEPPSKTDHPEAASDEGELDEADLEDGEIHDPSASKNKNAAIDDEIDEQNRNQTNTGIPGSPSTKVHCRFFLQGRCHWGPNCKYIHPPSDSTRNSSGGTGDGLLAVNNDISPPSSAGISLSQTPTNSWISPQATAAAPSFFPNPLLRGQAPLIGIPLVQPGGAESAWERGLRSAKTLREQSMRRKQQDKDFIDKKFNLSIRNAVDERDTDDNLPAIDRQSPIDYDLPGPNYGLQRSYDRYHPYMYTGPSSNSHYNNHSQRMNNNSRHNNPLPASDHSERRPRHSDDYDDSRNDGRNRKDKLSKDSKSMPKRDDSSSSYRRNSSQQQYASGSHHNHDEQSHLNSYGNRRGDDWHDPWDRSRNHGSSHRRASGGGRDRSYSSSSASSSSSSRSSHSRSKSTSSSSRSRQVLSLYIARELRSTYYCFLLHPTFIFNRALDRDREVDRNDVHLL</sequence>
<feature type="compositionally biased region" description="Polar residues" evidence="5">
    <location>
        <begin position="1"/>
        <end position="18"/>
    </location>
</feature>
<reference evidence="7" key="1">
    <citation type="submission" date="2021-02" db="EMBL/GenBank/DDBJ databases">
        <authorList>
            <person name="Nowell W R."/>
        </authorList>
    </citation>
    <scope>NUCLEOTIDE SEQUENCE</scope>
</reference>
<feature type="compositionally biased region" description="Polar residues" evidence="5">
    <location>
        <begin position="197"/>
        <end position="212"/>
    </location>
</feature>
<evidence type="ECO:0000259" key="6">
    <source>
        <dbReference type="PROSITE" id="PS50103"/>
    </source>
</evidence>
<dbReference type="PROSITE" id="PS50103">
    <property type="entry name" value="ZF_C3H1"/>
    <property type="match status" value="1"/>
</dbReference>
<evidence type="ECO:0000256" key="5">
    <source>
        <dbReference type="SAM" id="MobiDB-lite"/>
    </source>
</evidence>
<feature type="compositionally biased region" description="Low complexity" evidence="5">
    <location>
        <begin position="467"/>
        <end position="495"/>
    </location>
</feature>
<comment type="caution">
    <text evidence="7">The sequence shown here is derived from an EMBL/GenBank/DDBJ whole genome shotgun (WGS) entry which is preliminary data.</text>
</comment>
<evidence type="ECO:0000256" key="4">
    <source>
        <dbReference type="PROSITE-ProRule" id="PRU00723"/>
    </source>
</evidence>
<dbReference type="InterPro" id="IPR036855">
    <property type="entry name" value="Znf_CCCH_sf"/>
</dbReference>
<feature type="domain" description="C3H1-type" evidence="6">
    <location>
        <begin position="151"/>
        <end position="178"/>
    </location>
</feature>
<dbReference type="AlphaFoldDB" id="A0A815YS06"/>
<dbReference type="GO" id="GO:0003723">
    <property type="term" value="F:RNA binding"/>
    <property type="evidence" value="ECO:0007669"/>
    <property type="project" value="TreeGrafter"/>
</dbReference>
<evidence type="ECO:0000256" key="1">
    <source>
        <dbReference type="ARBA" id="ARBA00022723"/>
    </source>
</evidence>
<feature type="region of interest" description="Disordered" evidence="5">
    <location>
        <begin position="1"/>
        <end position="153"/>
    </location>
</feature>
<feature type="compositionally biased region" description="Polar residues" evidence="5">
    <location>
        <begin position="336"/>
        <end position="357"/>
    </location>
</feature>
<dbReference type="Proteomes" id="UP000663828">
    <property type="component" value="Unassembled WGS sequence"/>
</dbReference>
<dbReference type="PANTHER" id="PTHR46582:SF1">
    <property type="entry name" value="ZINC FINGER CCCH DOMAIN-CONTAINING PROTEIN 18"/>
    <property type="match status" value="1"/>
</dbReference>
<organism evidence="7 8">
    <name type="scientific">Adineta ricciae</name>
    <name type="common">Rotifer</name>
    <dbReference type="NCBI Taxonomy" id="249248"/>
    <lineage>
        <taxon>Eukaryota</taxon>
        <taxon>Metazoa</taxon>
        <taxon>Spiralia</taxon>
        <taxon>Gnathifera</taxon>
        <taxon>Rotifera</taxon>
        <taxon>Eurotatoria</taxon>
        <taxon>Bdelloidea</taxon>
        <taxon>Adinetida</taxon>
        <taxon>Adinetidae</taxon>
        <taxon>Adineta</taxon>
    </lineage>
</organism>
<feature type="region of interest" description="Disordered" evidence="5">
    <location>
        <begin position="298"/>
        <end position="496"/>
    </location>
</feature>
<proteinExistence type="predicted"/>
<accession>A0A815YS06</accession>
<dbReference type="GO" id="GO:0008270">
    <property type="term" value="F:zinc ion binding"/>
    <property type="evidence" value="ECO:0007669"/>
    <property type="project" value="UniProtKB-KW"/>
</dbReference>
<dbReference type="SMART" id="SM00356">
    <property type="entry name" value="ZnF_C3H1"/>
    <property type="match status" value="1"/>
</dbReference>
<keyword evidence="1 4" id="KW-0479">Metal-binding</keyword>
<gene>
    <name evidence="7" type="ORF">XAT740_LOCUS44684</name>
</gene>
<evidence type="ECO:0000256" key="2">
    <source>
        <dbReference type="ARBA" id="ARBA00022771"/>
    </source>
</evidence>
<dbReference type="Pfam" id="PF18044">
    <property type="entry name" value="zf-CCCH_4"/>
    <property type="match status" value="1"/>
</dbReference>
<keyword evidence="3 4" id="KW-0862">Zinc</keyword>
<keyword evidence="8" id="KW-1185">Reference proteome</keyword>
<feature type="compositionally biased region" description="Acidic residues" evidence="5">
    <location>
        <begin position="102"/>
        <end position="115"/>
    </location>
</feature>
<feature type="zinc finger region" description="C3H1-type" evidence="4">
    <location>
        <begin position="151"/>
        <end position="178"/>
    </location>
</feature>
<dbReference type="InterPro" id="IPR052647">
    <property type="entry name" value="Zinc_finger_CCCH-type"/>
</dbReference>
<evidence type="ECO:0000256" key="3">
    <source>
        <dbReference type="ARBA" id="ARBA00022833"/>
    </source>
</evidence>
<dbReference type="InterPro" id="IPR000571">
    <property type="entry name" value="Znf_CCCH"/>
</dbReference>
<protein>
    <recommendedName>
        <fullName evidence="6">C3H1-type domain-containing protein</fullName>
    </recommendedName>
</protein>
<feature type="compositionally biased region" description="Low complexity" evidence="5">
    <location>
        <begin position="404"/>
        <end position="418"/>
    </location>
</feature>
<dbReference type="SUPFAM" id="SSF90229">
    <property type="entry name" value="CCCH zinc finger"/>
    <property type="match status" value="1"/>
</dbReference>
<dbReference type="PANTHER" id="PTHR46582">
    <property type="entry name" value="ZINC FINGER CCCH DOMAIN-CONTAINING PROTEIN 18"/>
    <property type="match status" value="1"/>
</dbReference>
<feature type="compositionally biased region" description="Polar residues" evidence="5">
    <location>
        <begin position="57"/>
        <end position="66"/>
    </location>
</feature>
<feature type="compositionally biased region" description="Acidic residues" evidence="5">
    <location>
        <begin position="40"/>
        <end position="52"/>
    </location>
</feature>
<feature type="compositionally biased region" description="Basic and acidic residues" evidence="5">
    <location>
        <begin position="436"/>
        <end position="449"/>
    </location>
</feature>
<evidence type="ECO:0000313" key="7">
    <source>
        <dbReference type="EMBL" id="CAF1573176.1"/>
    </source>
</evidence>
<feature type="region of interest" description="Disordered" evidence="5">
    <location>
        <begin position="178"/>
        <end position="212"/>
    </location>
</feature>
<keyword evidence="2 4" id="KW-0863">Zinc-finger</keyword>
<feature type="compositionally biased region" description="Basic and acidic residues" evidence="5">
    <location>
        <begin position="69"/>
        <end position="83"/>
    </location>
</feature>
<name>A0A815YS06_ADIRI</name>
<dbReference type="EMBL" id="CAJNOR010005702">
    <property type="protein sequence ID" value="CAF1573176.1"/>
    <property type="molecule type" value="Genomic_DNA"/>
</dbReference>